<dbReference type="Proteomes" id="UP001151760">
    <property type="component" value="Unassembled WGS sequence"/>
</dbReference>
<feature type="compositionally biased region" description="Basic and acidic residues" evidence="1">
    <location>
        <begin position="17"/>
        <end position="38"/>
    </location>
</feature>
<reference evidence="2" key="1">
    <citation type="journal article" date="2022" name="Int. J. Mol. Sci.">
        <title>Draft Genome of Tanacetum Coccineum: Genomic Comparison of Closely Related Tanacetum-Family Plants.</title>
        <authorList>
            <person name="Yamashiro T."/>
            <person name="Shiraishi A."/>
            <person name="Nakayama K."/>
            <person name="Satake H."/>
        </authorList>
    </citation>
    <scope>NUCLEOTIDE SEQUENCE</scope>
</reference>
<evidence type="ECO:0000313" key="2">
    <source>
        <dbReference type="EMBL" id="GJT59830.1"/>
    </source>
</evidence>
<comment type="caution">
    <text evidence="2">The sequence shown here is derived from an EMBL/GenBank/DDBJ whole genome shotgun (WGS) entry which is preliminary data.</text>
</comment>
<name>A0ABQ5F929_9ASTR</name>
<reference evidence="2" key="2">
    <citation type="submission" date="2022-01" db="EMBL/GenBank/DDBJ databases">
        <authorList>
            <person name="Yamashiro T."/>
            <person name="Shiraishi A."/>
            <person name="Satake H."/>
            <person name="Nakayama K."/>
        </authorList>
    </citation>
    <scope>NUCLEOTIDE SEQUENCE</scope>
</reference>
<feature type="region of interest" description="Disordered" evidence="1">
    <location>
        <begin position="1"/>
        <end position="39"/>
    </location>
</feature>
<keyword evidence="3" id="KW-1185">Reference proteome</keyword>
<accession>A0ABQ5F929</accession>
<proteinExistence type="predicted"/>
<sequence>MQLPRYKGKEIANQSQHHLESTLKKHSDPEQTQKDKTCKKFGTHCNSTSENLQNLQQQPRTSSKLPDYRYVDILQLLRMTIRWTVQYSSATIGISVLTAMIFDHYAKECRKAKTGLKTPRITRKDVVCKQAEKVTCGKGPEVPNADSVETDSVHWNSLMRSKGDVKETSVANDHFRLISPRQKGVRLLTTPDPAQNYKMFSFSRRNKQFPSQQEYQADLTENTPQEVLNGYFDTLEVPFTWDSGSDRVAGFELYSFGRCDDHERGAEVTGKMTSDIVKPLKVEKLRFSSLVVLAENVSKSVTGRPLVEMASVKGRMPTKIELTLEQSQQGVSNDVLVSIEGVEELKRNVWIKGEKKAALHTT</sequence>
<gene>
    <name evidence="2" type="ORF">Tco_1003363</name>
</gene>
<organism evidence="2 3">
    <name type="scientific">Tanacetum coccineum</name>
    <dbReference type="NCBI Taxonomy" id="301880"/>
    <lineage>
        <taxon>Eukaryota</taxon>
        <taxon>Viridiplantae</taxon>
        <taxon>Streptophyta</taxon>
        <taxon>Embryophyta</taxon>
        <taxon>Tracheophyta</taxon>
        <taxon>Spermatophyta</taxon>
        <taxon>Magnoliopsida</taxon>
        <taxon>eudicotyledons</taxon>
        <taxon>Gunneridae</taxon>
        <taxon>Pentapetalae</taxon>
        <taxon>asterids</taxon>
        <taxon>campanulids</taxon>
        <taxon>Asterales</taxon>
        <taxon>Asteraceae</taxon>
        <taxon>Asteroideae</taxon>
        <taxon>Anthemideae</taxon>
        <taxon>Anthemidinae</taxon>
        <taxon>Tanacetum</taxon>
    </lineage>
</organism>
<evidence type="ECO:0000256" key="1">
    <source>
        <dbReference type="SAM" id="MobiDB-lite"/>
    </source>
</evidence>
<evidence type="ECO:0000313" key="3">
    <source>
        <dbReference type="Proteomes" id="UP001151760"/>
    </source>
</evidence>
<dbReference type="EMBL" id="BQNB010017144">
    <property type="protein sequence ID" value="GJT59830.1"/>
    <property type="molecule type" value="Genomic_DNA"/>
</dbReference>
<protein>
    <submittedName>
        <fullName evidence="2">Uncharacterized protein</fullName>
    </submittedName>
</protein>